<dbReference type="SUPFAM" id="SSF53098">
    <property type="entry name" value="Ribonuclease H-like"/>
    <property type="match status" value="1"/>
</dbReference>
<dbReference type="EnsemblPlants" id="Solyc11g043155.1.1">
    <property type="protein sequence ID" value="Solyc11g043155.1.1"/>
    <property type="gene ID" value="Solyc11g043155.1"/>
</dbReference>
<sequence length="389" mass="45116">MSMVCKVVSIVTVMYVQQLPFWMETTPSVTDVEKIINIPSIMLTISQHEGKVTPRQCTPPKKQKRAAPLIVCKSGITGRETSQIWDHFSKFISVNEMNTLWNHLTVKCHKYPFKSDKRQTTLKPIKRGCEGEGLKKLMAKAFPDFEVPSCVTIARHCQIKYQEEKENLKELIKNQRICLTSDTRTSIQNYTYMVITFFQTPDHKGETIAKGIEECLLGWGIENLFKVPLEMLIKKGLDEQIDLISHIRSMDTCGLVYLDAETRWNSTYTMLDKALKFENTFTRMCIFYQATSKFSGSLNFTSHSFFHDFFNLQNDIIKYPKHDDLILVDMTTKMKSKMDKYWGKFESMNMLLIVVVVENDNCVMGESSALLQSQWEKHMKKRGICRKKI</sequence>
<feature type="domain" description="hAT-like transposase RNase-H fold" evidence="2">
    <location>
        <begin position="296"/>
        <end position="356"/>
    </location>
</feature>
<organism evidence="3">
    <name type="scientific">Solanum lycopersicum</name>
    <name type="common">Tomato</name>
    <name type="synonym">Lycopersicon esculentum</name>
    <dbReference type="NCBI Taxonomy" id="4081"/>
    <lineage>
        <taxon>Eukaryota</taxon>
        <taxon>Viridiplantae</taxon>
        <taxon>Streptophyta</taxon>
        <taxon>Embryophyta</taxon>
        <taxon>Tracheophyta</taxon>
        <taxon>Spermatophyta</taxon>
        <taxon>Magnoliopsida</taxon>
        <taxon>eudicotyledons</taxon>
        <taxon>Gunneridae</taxon>
        <taxon>Pentapetalae</taxon>
        <taxon>asterids</taxon>
        <taxon>lamiids</taxon>
        <taxon>Solanales</taxon>
        <taxon>Solanaceae</taxon>
        <taxon>Solanoideae</taxon>
        <taxon>Solaneae</taxon>
        <taxon>Solanum</taxon>
        <taxon>Solanum subgen. Lycopersicon</taxon>
    </lineage>
</organism>
<accession>A0A3Q7IWD2</accession>
<evidence type="ECO:0000313" key="3">
    <source>
        <dbReference type="EnsemblPlants" id="Solyc11g043155.1.1"/>
    </source>
</evidence>
<dbReference type="PANTHER" id="PTHR46481:SF7">
    <property type="entry name" value="ZINC FINGER BED DOMAIN-CONTAINING PROTEIN RICESLEEPER 2-LIKE"/>
    <property type="match status" value="1"/>
</dbReference>
<dbReference type="Pfam" id="PF14372">
    <property type="entry name" value="hAT-like_RNase-H"/>
    <property type="match status" value="1"/>
</dbReference>
<dbReference type="InterPro" id="IPR012337">
    <property type="entry name" value="RNaseH-like_sf"/>
</dbReference>
<dbReference type="Gramene" id="Solyc11g043155.1.1">
    <property type="protein sequence ID" value="Solyc11g043155.1.1"/>
    <property type="gene ID" value="Solyc11g043155.1"/>
</dbReference>
<evidence type="ECO:0000313" key="4">
    <source>
        <dbReference type="Proteomes" id="UP000004994"/>
    </source>
</evidence>
<dbReference type="InterPro" id="IPR052035">
    <property type="entry name" value="ZnF_BED_domain_contain"/>
</dbReference>
<dbReference type="InterPro" id="IPR025525">
    <property type="entry name" value="hAT-like_transposase_RNase-H"/>
</dbReference>
<dbReference type="Proteomes" id="UP000004994">
    <property type="component" value="Chromosome 11"/>
</dbReference>
<dbReference type="AlphaFoldDB" id="A0A3Q7IWD2"/>
<evidence type="ECO:0000256" key="1">
    <source>
        <dbReference type="ARBA" id="ARBA00023125"/>
    </source>
</evidence>
<reference evidence="3" key="2">
    <citation type="submission" date="2019-01" db="UniProtKB">
        <authorList>
            <consortium name="EnsemblPlants"/>
        </authorList>
    </citation>
    <scope>IDENTIFICATION</scope>
    <source>
        <strain evidence="3">cv. Heinz 1706</strain>
    </source>
</reference>
<dbReference type="PANTHER" id="PTHR46481">
    <property type="entry name" value="ZINC FINGER BED DOMAIN-CONTAINING PROTEIN 4"/>
    <property type="match status" value="1"/>
</dbReference>
<keyword evidence="1" id="KW-0238">DNA-binding</keyword>
<name>A0A3Q7IWD2_SOLLC</name>
<reference evidence="3" key="1">
    <citation type="journal article" date="2012" name="Nature">
        <title>The tomato genome sequence provides insights into fleshy fruit evolution.</title>
        <authorList>
            <consortium name="Tomato Genome Consortium"/>
        </authorList>
    </citation>
    <scope>NUCLEOTIDE SEQUENCE [LARGE SCALE GENOMIC DNA]</scope>
    <source>
        <strain evidence="3">cv. Heinz 1706</strain>
    </source>
</reference>
<dbReference type="InParanoid" id="A0A3Q7IWD2"/>
<evidence type="ECO:0000259" key="2">
    <source>
        <dbReference type="Pfam" id="PF14372"/>
    </source>
</evidence>
<keyword evidence="4" id="KW-1185">Reference proteome</keyword>
<protein>
    <recommendedName>
        <fullName evidence="2">hAT-like transposase RNase-H fold domain-containing protein</fullName>
    </recommendedName>
</protein>
<dbReference type="GO" id="GO:0003677">
    <property type="term" value="F:DNA binding"/>
    <property type="evidence" value="ECO:0007669"/>
    <property type="project" value="UniProtKB-KW"/>
</dbReference>
<proteinExistence type="predicted"/>